<organism evidence="2">
    <name type="scientific">Solanum demissum</name>
    <name type="common">Wild potato</name>
    <dbReference type="NCBI Taxonomy" id="50514"/>
    <lineage>
        <taxon>Eukaryota</taxon>
        <taxon>Viridiplantae</taxon>
        <taxon>Streptophyta</taxon>
        <taxon>Embryophyta</taxon>
        <taxon>Tracheophyta</taxon>
        <taxon>Spermatophyta</taxon>
        <taxon>Magnoliopsida</taxon>
        <taxon>eudicotyledons</taxon>
        <taxon>Gunneridae</taxon>
        <taxon>Pentapetalae</taxon>
        <taxon>asterids</taxon>
        <taxon>lamiids</taxon>
        <taxon>Solanales</taxon>
        <taxon>Solanaceae</taxon>
        <taxon>Solanoideae</taxon>
        <taxon>Solaneae</taxon>
        <taxon>Solanum</taxon>
    </lineage>
</organism>
<dbReference type="AlphaFoldDB" id="Q0KIM0"/>
<keyword evidence="1" id="KW-1133">Transmembrane helix</keyword>
<sequence length="79" mass="8456">MAQAGVLSHRMETQDNMGSWKPTGIDTYLMANLTSNIPLLIAPVLNACSIAGYILLTGVRVMSGLIIVDNHNSSEIKLA</sequence>
<feature type="transmembrane region" description="Helical" evidence="1">
    <location>
        <begin position="37"/>
        <end position="56"/>
    </location>
</feature>
<evidence type="ECO:0000256" key="1">
    <source>
        <dbReference type="SAM" id="Phobius"/>
    </source>
</evidence>
<keyword evidence="1" id="KW-0812">Transmembrane</keyword>
<keyword evidence="1" id="KW-0472">Membrane</keyword>
<name>Q0KIM0_SOLDE</name>
<gene>
    <name evidence="2" type="ORF">SDM1_49t00011</name>
</gene>
<accession>Q0KIM0</accession>
<evidence type="ECO:0000313" key="2">
    <source>
        <dbReference type="EMBL" id="ABI34359.1"/>
    </source>
</evidence>
<dbReference type="EMBL" id="AC150162">
    <property type="protein sequence ID" value="ABI34359.1"/>
    <property type="molecule type" value="Genomic_DNA"/>
</dbReference>
<reference evidence="2" key="1">
    <citation type="submission" date="2004-07" db="EMBL/GenBank/DDBJ databases">
        <authorList>
            <person name="Buell R."/>
            <person name="Liu J."/>
            <person name="Childs K."/>
            <person name="Zaborsky J."/>
            <person name="Tallon L."/>
            <person name="Wirtz U."/>
            <person name="Wei F."/>
            <person name="Kuang H."/>
            <person name="Zhang P."/>
            <person name="Marano M."/>
            <person name="Baker B."/>
        </authorList>
    </citation>
    <scope>NUCLEOTIDE SEQUENCE</scope>
</reference>
<protein>
    <submittedName>
        <fullName evidence="2">Uncharacterized protein</fullName>
    </submittedName>
</protein>
<proteinExistence type="predicted"/>
<reference evidence="2" key="2">
    <citation type="submission" date="2006-08" db="EMBL/GenBank/DDBJ databases">
        <authorList>
            <person name="Childs K."/>
        </authorList>
    </citation>
    <scope>NUCLEOTIDE SEQUENCE</scope>
</reference>